<dbReference type="OrthoDB" id="504708at2759"/>
<keyword evidence="2" id="KW-1185">Reference proteome</keyword>
<organism evidence="1 2">
    <name type="scientific">Salix dunnii</name>
    <dbReference type="NCBI Taxonomy" id="1413687"/>
    <lineage>
        <taxon>Eukaryota</taxon>
        <taxon>Viridiplantae</taxon>
        <taxon>Streptophyta</taxon>
        <taxon>Embryophyta</taxon>
        <taxon>Tracheophyta</taxon>
        <taxon>Spermatophyta</taxon>
        <taxon>Magnoliopsida</taxon>
        <taxon>eudicotyledons</taxon>
        <taxon>Gunneridae</taxon>
        <taxon>Pentapetalae</taxon>
        <taxon>rosids</taxon>
        <taxon>fabids</taxon>
        <taxon>Malpighiales</taxon>
        <taxon>Salicaceae</taxon>
        <taxon>Saliceae</taxon>
        <taxon>Salix</taxon>
    </lineage>
</organism>
<name>A0A835K2P5_9ROSI</name>
<dbReference type="EMBL" id="JADGMS010000008">
    <property type="protein sequence ID" value="KAF9677549.1"/>
    <property type="molecule type" value="Genomic_DNA"/>
</dbReference>
<evidence type="ECO:0000313" key="1">
    <source>
        <dbReference type="EMBL" id="KAF9677549.1"/>
    </source>
</evidence>
<dbReference type="InterPro" id="IPR003855">
    <property type="entry name" value="K+_transporter"/>
</dbReference>
<proteinExistence type="predicted"/>
<accession>A0A835K2P5</accession>
<sequence length="59" mass="6737">MGSGFTYLLAQGDVRAEKNSFFFKKLVINYFYAFLRNYCRAGAANMSVPHMDIMQVAMT</sequence>
<dbReference type="GO" id="GO:0016020">
    <property type="term" value="C:membrane"/>
    <property type="evidence" value="ECO:0007669"/>
    <property type="project" value="InterPro"/>
</dbReference>
<dbReference type="Proteomes" id="UP000657918">
    <property type="component" value="Chromosome 8"/>
</dbReference>
<gene>
    <name evidence="1" type="ORF">SADUNF_Sadunf08G0119200</name>
</gene>
<dbReference type="AlphaFoldDB" id="A0A835K2P5"/>
<protein>
    <submittedName>
        <fullName evidence="1">Uncharacterized protein</fullName>
    </submittedName>
</protein>
<evidence type="ECO:0000313" key="2">
    <source>
        <dbReference type="Proteomes" id="UP000657918"/>
    </source>
</evidence>
<dbReference type="PANTHER" id="PTHR30540">
    <property type="entry name" value="OSMOTIC STRESS POTASSIUM TRANSPORTER"/>
    <property type="match status" value="1"/>
</dbReference>
<dbReference type="GO" id="GO:0015079">
    <property type="term" value="F:potassium ion transmembrane transporter activity"/>
    <property type="evidence" value="ECO:0007669"/>
    <property type="project" value="InterPro"/>
</dbReference>
<reference evidence="1 2" key="1">
    <citation type="submission" date="2020-10" db="EMBL/GenBank/DDBJ databases">
        <title>Plant Genome Project.</title>
        <authorList>
            <person name="Zhang R.-G."/>
        </authorList>
    </citation>
    <scope>NUCLEOTIDE SEQUENCE [LARGE SCALE GENOMIC DNA]</scope>
    <source>
        <strain evidence="1">FAFU-HL-1</strain>
        <tissue evidence="1">Leaf</tissue>
    </source>
</reference>
<dbReference type="PANTHER" id="PTHR30540:SF4">
    <property type="entry name" value="POTASSIUM TRANSPORTER 12-RELATED"/>
    <property type="match status" value="1"/>
</dbReference>
<comment type="caution">
    <text evidence="1">The sequence shown here is derived from an EMBL/GenBank/DDBJ whole genome shotgun (WGS) entry which is preliminary data.</text>
</comment>